<accession>A0A377HTA6</accession>
<gene>
    <name evidence="3" type="ORF">NCTC1659_00819</name>
</gene>
<reference evidence="3 4" key="1">
    <citation type="submission" date="2018-06" db="EMBL/GenBank/DDBJ databases">
        <authorList>
            <consortium name="Pathogen Informatics"/>
            <person name="Doyle S."/>
        </authorList>
    </citation>
    <scope>NUCLEOTIDE SEQUENCE [LARGE SCALE GENOMIC DNA]</scope>
    <source>
        <strain evidence="3 4">NCTC1659</strain>
    </source>
</reference>
<evidence type="ECO:0000313" key="4">
    <source>
        <dbReference type="Proteomes" id="UP000254329"/>
    </source>
</evidence>
<protein>
    <submittedName>
        <fullName evidence="3">Adhesin</fullName>
    </submittedName>
</protein>
<evidence type="ECO:0000256" key="2">
    <source>
        <dbReference type="SAM" id="MobiDB-lite"/>
    </source>
</evidence>
<sequence>MNFEAPLGDKGIAQSNKQAVNDKGEKLYTNSQGEQTTQAKGQDGKANKPILETGLDSLTGSVSAGFGSDKESQHSQTQSGIGTANIHIRDEKSQFEKTGKTVEQTLSEIKTDTTTETAESRSGKLENTFDKEKVMKEIQVQISTTKDFLDNAQETKDKIIDYYQEPKRKELREAITDWHNAKTEDKEQYREKIDELIKEIYALEHIRTGLDLATGILAGAPKVMSASTLLSVWDVEARRETLYNSLKAPPIEDINDEGRLYSNVGHNSGAFDGIKLGGVRMNYGVICGTNNERCETDHQGHLKLNERGHVVYKGDSGKEPRYPNITKLLMDKKVSGGLIGATGGFQAKAGTFFGLSYKSGSLLDRGIERYAGQHDLVGGQWLFYDENGNGKRNLTEKQQFWVDRASEVAVLGVTPTVLPLALPIEIRFLLFGVR</sequence>
<feature type="compositionally biased region" description="Polar residues" evidence="2">
    <location>
        <begin position="28"/>
        <end position="40"/>
    </location>
</feature>
<feature type="coiled-coil region" evidence="1">
    <location>
        <begin position="179"/>
        <end position="206"/>
    </location>
</feature>
<feature type="compositionally biased region" description="Basic and acidic residues" evidence="2">
    <location>
        <begin position="87"/>
        <end position="99"/>
    </location>
</feature>
<keyword evidence="1" id="KW-0175">Coiled coil</keyword>
<dbReference type="AlphaFoldDB" id="A0A377HTA6"/>
<feature type="region of interest" description="Disordered" evidence="2">
    <location>
        <begin position="1"/>
        <end position="99"/>
    </location>
</feature>
<dbReference type="EMBL" id="UGHF01000001">
    <property type="protein sequence ID" value="STO59563.1"/>
    <property type="molecule type" value="Genomic_DNA"/>
</dbReference>
<dbReference type="Proteomes" id="UP000254329">
    <property type="component" value="Unassembled WGS sequence"/>
</dbReference>
<organism evidence="3 4">
    <name type="scientific">Canicola haemoglobinophilus</name>
    <dbReference type="NCBI Taxonomy" id="733"/>
    <lineage>
        <taxon>Bacteria</taxon>
        <taxon>Pseudomonadati</taxon>
        <taxon>Pseudomonadota</taxon>
        <taxon>Gammaproteobacteria</taxon>
        <taxon>Pasteurellales</taxon>
        <taxon>Pasteurellaceae</taxon>
        <taxon>Canicola</taxon>
    </lineage>
</organism>
<proteinExistence type="predicted"/>
<evidence type="ECO:0000256" key="1">
    <source>
        <dbReference type="SAM" id="Coils"/>
    </source>
</evidence>
<keyword evidence="4" id="KW-1185">Reference proteome</keyword>
<evidence type="ECO:0000313" key="3">
    <source>
        <dbReference type="EMBL" id="STO59563.1"/>
    </source>
</evidence>
<name>A0A377HTA6_9PAST</name>